<dbReference type="EMBL" id="CACRXK020007380">
    <property type="protein sequence ID" value="CAB4012095.1"/>
    <property type="molecule type" value="Genomic_DNA"/>
</dbReference>
<name>A0A6S7I086_PARCT</name>
<feature type="compositionally biased region" description="Basic residues" evidence="1">
    <location>
        <begin position="616"/>
        <end position="628"/>
    </location>
</feature>
<dbReference type="GO" id="GO:0008361">
    <property type="term" value="P:regulation of cell size"/>
    <property type="evidence" value="ECO:0007669"/>
    <property type="project" value="TreeGrafter"/>
</dbReference>
<protein>
    <submittedName>
        <fullName evidence="2">Rho GTPase-activating 35</fullName>
    </submittedName>
</protein>
<feature type="compositionally biased region" description="Acidic residues" evidence="1">
    <location>
        <begin position="698"/>
        <end position="710"/>
    </location>
</feature>
<dbReference type="Pfam" id="PF00620">
    <property type="entry name" value="RhoGAP"/>
    <property type="match status" value="1"/>
</dbReference>
<dbReference type="InterPro" id="IPR039006">
    <property type="entry name" value="RhoGAP_pG2"/>
</dbReference>
<dbReference type="SUPFAM" id="SSF48350">
    <property type="entry name" value="GTPase activation domain, GAP"/>
    <property type="match status" value="1"/>
</dbReference>
<feature type="region of interest" description="Disordered" evidence="1">
    <location>
        <begin position="332"/>
        <end position="384"/>
    </location>
</feature>
<evidence type="ECO:0000256" key="1">
    <source>
        <dbReference type="SAM" id="MobiDB-lite"/>
    </source>
</evidence>
<gene>
    <name evidence="2" type="ORF">PACLA_8A058710</name>
</gene>
<feature type="compositionally biased region" description="Polar residues" evidence="1">
    <location>
        <begin position="574"/>
        <end position="586"/>
    </location>
</feature>
<dbReference type="InterPro" id="IPR045786">
    <property type="entry name" value="RhoGAP_pG1_pG2"/>
</dbReference>
<dbReference type="PANTHER" id="PTHR46005">
    <property type="entry name" value="RHO GTPASE-ACTIVATING PROTEIN 190"/>
    <property type="match status" value="1"/>
</dbReference>
<reference evidence="2" key="1">
    <citation type="submission" date="2020-04" db="EMBL/GenBank/DDBJ databases">
        <authorList>
            <person name="Alioto T."/>
            <person name="Alioto T."/>
            <person name="Gomez Garrido J."/>
        </authorList>
    </citation>
    <scope>NUCLEOTIDE SEQUENCE</scope>
    <source>
        <strain evidence="2">A484AB</strain>
    </source>
</reference>
<dbReference type="Gene3D" id="1.10.555.10">
    <property type="entry name" value="Rho GTPase activation protein"/>
    <property type="match status" value="1"/>
</dbReference>
<accession>A0A6S7I086</accession>
<dbReference type="PROSITE" id="PS50238">
    <property type="entry name" value="RHOGAP"/>
    <property type="match status" value="1"/>
</dbReference>
<dbReference type="AlphaFoldDB" id="A0A6S7I086"/>
<dbReference type="InterPro" id="IPR000198">
    <property type="entry name" value="RhoGAP_dom"/>
</dbReference>
<dbReference type="GO" id="GO:0005096">
    <property type="term" value="F:GTPase activator activity"/>
    <property type="evidence" value="ECO:0007669"/>
    <property type="project" value="TreeGrafter"/>
</dbReference>
<dbReference type="SMART" id="SM00324">
    <property type="entry name" value="RhoGAP"/>
    <property type="match status" value="1"/>
</dbReference>
<dbReference type="Pfam" id="PF19518">
    <property type="entry name" value="RhoGAP_pG1_pG2"/>
    <property type="match status" value="1"/>
</dbReference>
<organism evidence="2 3">
    <name type="scientific">Paramuricea clavata</name>
    <name type="common">Red gorgonian</name>
    <name type="synonym">Violescent sea-whip</name>
    <dbReference type="NCBI Taxonomy" id="317549"/>
    <lineage>
        <taxon>Eukaryota</taxon>
        <taxon>Metazoa</taxon>
        <taxon>Cnidaria</taxon>
        <taxon>Anthozoa</taxon>
        <taxon>Octocorallia</taxon>
        <taxon>Malacalcyonacea</taxon>
        <taxon>Plexauridae</taxon>
        <taxon>Paramuricea</taxon>
    </lineage>
</organism>
<feature type="region of interest" description="Disordered" evidence="1">
    <location>
        <begin position="690"/>
        <end position="768"/>
    </location>
</feature>
<dbReference type="InterPro" id="IPR051978">
    <property type="entry name" value="Rho-GAP_domain"/>
</dbReference>
<proteinExistence type="predicted"/>
<feature type="compositionally biased region" description="Basic and acidic residues" evidence="1">
    <location>
        <begin position="641"/>
        <end position="652"/>
    </location>
</feature>
<sequence length="960" mass="108853">MKDPDPDLRILLCANCGDPYPVELILGPLFTNQSCSKCPNRNDSVMLETFVGSEKKKVMITFTSYHRAYSLNYQKFHGYILVYSAVRSASLSTLSVYASSIPTIPIQVLATTGSYSGASVVFHSNVAKTLLADGSNLASKLYAKFQTTSPQFQYQAGAFAVFFNRVWEKKRESEAAYVEHVATLSSDTLPRKKHDPLPEVPPSPRDRKANRNRSMSERHYESPALVTREIHSSSSSLVARPAPFEVSLVEDDGLSPYAVVKRTTFPTGFNQNQQPFTSTPNASSTEEVNPYASSTPLRAEVFSQKQNMVVEDLEHLYSKVDRAAILRAVQAEDKEGSTPSLDNISYDDRQGYRGSGTFEGPDTPPPIPTRTIHEEDDDEEQRPMNDPRYATIGSTMSNNHDEGYSTVDDTLQRGIKMRPLSGDPYEMRMKEKIQFFGEKITPYTNAANHRFPSDSLRRLHDKRAVPSLIKQFSHSAPLAQMEESEVPDYASVKDIEDVRKKANRHSTIPEITSSYTENVVMRVTNKDTPRIARSADEFTMQELIGNAANAATQKRLECRRSPTKRLTLSDRTEGLNSPKSEQSSPMTEIPLPRMHYSVCSDDGQTADDEATLERSKKLRIPSIRKSRKGSPMPARRSRKRKESDMKPNEKNLSRSRSVPRNFGPLTKRYETREWSAAGHKAKYNSLTLDNRALSPGLDDGESFTEEDTEDDNRKRTKDEKEAERNRKREEKKQKKQEKLQKKKEERIRKKQEEFQRKKMSKASRSKYFGQPLPDICPEDSLVPLFVTKCINFVEDSGMQVKGIYRVSGNKADVESVHQKFEEDPNQEFSELGLTIHAVTGALKSFFTKLPGALIPSGNYDGIIAATTIMDANERFAELRKIMKLMPAHHYAVFKRLMFHLNKVTEQRDTNMMESRNLAIVFWPTLAPPVVATIDNFSRTMNMCLFVQTYIEHCNELFKDE</sequence>
<feature type="region of interest" description="Disordered" evidence="1">
    <location>
        <begin position="188"/>
        <end position="224"/>
    </location>
</feature>
<dbReference type="Proteomes" id="UP001152795">
    <property type="component" value="Unassembled WGS sequence"/>
</dbReference>
<comment type="caution">
    <text evidence="2">The sequence shown here is derived from an EMBL/GenBank/DDBJ whole genome shotgun (WGS) entry which is preliminary data.</text>
</comment>
<feature type="compositionally biased region" description="Basic and acidic residues" evidence="1">
    <location>
        <begin position="204"/>
        <end position="221"/>
    </location>
</feature>
<evidence type="ECO:0000313" key="2">
    <source>
        <dbReference type="EMBL" id="CAB4012095.1"/>
    </source>
</evidence>
<feature type="region of interest" description="Disordered" evidence="1">
    <location>
        <begin position="554"/>
        <end position="664"/>
    </location>
</feature>
<feature type="region of interest" description="Disordered" evidence="1">
    <location>
        <begin position="267"/>
        <end position="292"/>
    </location>
</feature>
<dbReference type="InterPro" id="IPR008936">
    <property type="entry name" value="Rho_GTPase_activation_prot"/>
</dbReference>
<dbReference type="PROSITE" id="PS51853">
    <property type="entry name" value="PG2"/>
    <property type="match status" value="1"/>
</dbReference>
<evidence type="ECO:0000313" key="3">
    <source>
        <dbReference type="Proteomes" id="UP001152795"/>
    </source>
</evidence>
<dbReference type="PANTHER" id="PTHR46005:SF4">
    <property type="entry name" value="RHO GTPASE-ACTIVATING PROTEIN 190"/>
    <property type="match status" value="1"/>
</dbReference>
<feature type="compositionally biased region" description="Basic and acidic residues" evidence="1">
    <location>
        <begin position="711"/>
        <end position="756"/>
    </location>
</feature>
<dbReference type="GO" id="GO:0005829">
    <property type="term" value="C:cytosol"/>
    <property type="evidence" value="ECO:0007669"/>
    <property type="project" value="TreeGrafter"/>
</dbReference>
<dbReference type="GO" id="GO:0007266">
    <property type="term" value="P:Rho protein signal transduction"/>
    <property type="evidence" value="ECO:0007669"/>
    <property type="project" value="TreeGrafter"/>
</dbReference>
<keyword evidence="3" id="KW-1185">Reference proteome</keyword>
<dbReference type="OrthoDB" id="9994905at2759"/>